<accession>A0A3R7Q2D5</accession>
<dbReference type="AlphaFoldDB" id="A0A3R7Q2D5"/>
<evidence type="ECO:0000259" key="1">
    <source>
        <dbReference type="Pfam" id="PF01593"/>
    </source>
</evidence>
<dbReference type="STRING" id="6689.A0A3R7Q2D5"/>
<reference evidence="2 3" key="1">
    <citation type="submission" date="2018-04" db="EMBL/GenBank/DDBJ databases">
        <authorList>
            <person name="Zhang X."/>
            <person name="Yuan J."/>
            <person name="Li F."/>
            <person name="Xiang J."/>
        </authorList>
    </citation>
    <scope>NUCLEOTIDE SEQUENCE [LARGE SCALE GENOMIC DNA]</scope>
    <source>
        <tissue evidence="2">Muscle</tissue>
    </source>
</reference>
<gene>
    <name evidence="2" type="ORF">C7M84_022608</name>
</gene>
<proteinExistence type="predicted"/>
<dbReference type="Gene3D" id="3.50.50.60">
    <property type="entry name" value="FAD/NAD(P)-binding domain"/>
    <property type="match status" value="1"/>
</dbReference>
<dbReference type="InterPro" id="IPR050281">
    <property type="entry name" value="Flavin_monoamine_oxidase"/>
</dbReference>
<evidence type="ECO:0000313" key="2">
    <source>
        <dbReference type="EMBL" id="ROT84213.1"/>
    </source>
</evidence>
<dbReference type="Gene3D" id="3.90.660.10">
    <property type="match status" value="1"/>
</dbReference>
<organism evidence="2 3">
    <name type="scientific">Penaeus vannamei</name>
    <name type="common">Whiteleg shrimp</name>
    <name type="synonym">Litopenaeus vannamei</name>
    <dbReference type="NCBI Taxonomy" id="6689"/>
    <lineage>
        <taxon>Eukaryota</taxon>
        <taxon>Metazoa</taxon>
        <taxon>Ecdysozoa</taxon>
        <taxon>Arthropoda</taxon>
        <taxon>Crustacea</taxon>
        <taxon>Multicrustacea</taxon>
        <taxon>Malacostraca</taxon>
        <taxon>Eumalacostraca</taxon>
        <taxon>Eucarida</taxon>
        <taxon>Decapoda</taxon>
        <taxon>Dendrobranchiata</taxon>
        <taxon>Penaeoidea</taxon>
        <taxon>Penaeidae</taxon>
        <taxon>Penaeus</taxon>
    </lineage>
</organism>
<protein>
    <submittedName>
        <fullName evidence="2">Peroxisomal N(1)-acetyl-spermine/spermidine oxidase</fullName>
    </submittedName>
</protein>
<dbReference type="PANTHER" id="PTHR10742">
    <property type="entry name" value="FLAVIN MONOAMINE OXIDASE"/>
    <property type="match status" value="1"/>
</dbReference>
<feature type="domain" description="Amine oxidase" evidence="1">
    <location>
        <begin position="63"/>
        <end position="163"/>
    </location>
</feature>
<sequence length="212" mass="23271">MTFDLQIPTCQTSARPVSSYSVQPAVNNQRFRPDCKPRRRHGKIGDNSSRAERVGVVIVGGGVAGLTAAKTLLEEGVEDFVILEAQDRLGGRVHTVRRGPVLVEAGAEWIHGGLKNPLYRLASSLHAVGKEAPEDAYERRVVTQDGEPCDPTPCESVVTTLMDECDNNGILAPYYNTGYGQYYVDRFPDVYGPGHDSAKGKAWLHLLEQVRH</sequence>
<dbReference type="EMBL" id="QCYY01000582">
    <property type="protein sequence ID" value="ROT84213.1"/>
    <property type="molecule type" value="Genomic_DNA"/>
</dbReference>
<keyword evidence="3" id="KW-1185">Reference proteome</keyword>
<dbReference type="OrthoDB" id="6353658at2759"/>
<dbReference type="SUPFAM" id="SSF51905">
    <property type="entry name" value="FAD/NAD(P)-binding domain"/>
    <property type="match status" value="1"/>
</dbReference>
<dbReference type="GO" id="GO:0016491">
    <property type="term" value="F:oxidoreductase activity"/>
    <property type="evidence" value="ECO:0007669"/>
    <property type="project" value="InterPro"/>
</dbReference>
<reference evidence="2 3" key="2">
    <citation type="submission" date="2019-01" db="EMBL/GenBank/DDBJ databases">
        <title>The decoding of complex shrimp genome reveals the adaptation for benthos swimmer, frequently molting mechanism and breeding impact on genome.</title>
        <authorList>
            <person name="Sun Y."/>
            <person name="Gao Y."/>
            <person name="Yu Y."/>
        </authorList>
    </citation>
    <scope>NUCLEOTIDE SEQUENCE [LARGE SCALE GENOMIC DNA]</scope>
    <source>
        <tissue evidence="2">Muscle</tissue>
    </source>
</reference>
<dbReference type="PANTHER" id="PTHR10742:SF410">
    <property type="entry name" value="LYSINE-SPECIFIC HISTONE DEMETHYLASE 2"/>
    <property type="match status" value="1"/>
</dbReference>
<dbReference type="InterPro" id="IPR002937">
    <property type="entry name" value="Amino_oxidase"/>
</dbReference>
<comment type="caution">
    <text evidence="2">The sequence shown here is derived from an EMBL/GenBank/DDBJ whole genome shotgun (WGS) entry which is preliminary data.</text>
</comment>
<dbReference type="InterPro" id="IPR036188">
    <property type="entry name" value="FAD/NAD-bd_sf"/>
</dbReference>
<dbReference type="Proteomes" id="UP000283509">
    <property type="component" value="Unassembled WGS sequence"/>
</dbReference>
<name>A0A3R7Q2D5_PENVA</name>
<evidence type="ECO:0000313" key="3">
    <source>
        <dbReference type="Proteomes" id="UP000283509"/>
    </source>
</evidence>
<dbReference type="Pfam" id="PF01593">
    <property type="entry name" value="Amino_oxidase"/>
    <property type="match status" value="1"/>
</dbReference>